<keyword evidence="2" id="KW-1185">Reference proteome</keyword>
<evidence type="ECO:0000313" key="1">
    <source>
        <dbReference type="EMBL" id="MBD1423757.1"/>
    </source>
</evidence>
<accession>A0ABR7XXK5</accession>
<gene>
    <name evidence="1" type="ORF">H8B21_19520</name>
</gene>
<reference evidence="1 2" key="1">
    <citation type="submission" date="2020-08" db="EMBL/GenBank/DDBJ databases">
        <title>Sphingobacterium sp. DN00404 isolated from aquaculture water.</title>
        <authorList>
            <person name="Zhang M."/>
        </authorList>
    </citation>
    <scope>NUCLEOTIDE SEQUENCE [LARGE SCALE GENOMIC DNA]</scope>
    <source>
        <strain evidence="1 2">KCTC 42746</strain>
    </source>
</reference>
<dbReference type="RefSeq" id="WP_190315533.1">
    <property type="nucleotide sequence ID" value="NZ_JACNYL010000006.1"/>
</dbReference>
<evidence type="ECO:0000313" key="2">
    <source>
        <dbReference type="Proteomes" id="UP000651112"/>
    </source>
</evidence>
<comment type="caution">
    <text evidence="1">The sequence shown here is derived from an EMBL/GenBank/DDBJ whole genome shotgun (WGS) entry which is preliminary data.</text>
</comment>
<dbReference type="Proteomes" id="UP000651112">
    <property type="component" value="Unassembled WGS sequence"/>
</dbReference>
<proteinExistence type="predicted"/>
<organism evidence="1 2">
    <name type="scientific">Sphingobacterium chuzhouense</name>
    <dbReference type="NCBI Taxonomy" id="1742264"/>
    <lineage>
        <taxon>Bacteria</taxon>
        <taxon>Pseudomonadati</taxon>
        <taxon>Bacteroidota</taxon>
        <taxon>Sphingobacteriia</taxon>
        <taxon>Sphingobacteriales</taxon>
        <taxon>Sphingobacteriaceae</taxon>
        <taxon>Sphingobacterium</taxon>
    </lineage>
</organism>
<protein>
    <recommendedName>
        <fullName evidence="3">Lipoprotein</fullName>
    </recommendedName>
</protein>
<name>A0ABR7XXK5_9SPHI</name>
<evidence type="ECO:0008006" key="3">
    <source>
        <dbReference type="Google" id="ProtNLM"/>
    </source>
</evidence>
<sequence>MNTQAIFIILSLGFFLSCSKTDDAPTTERLSGKYHVVAMQSAIAVDLNNDGLKSKDLLQEVVPSYLVKEDGALERIVPLSNTSAILSYDQDKNEGSLITPYPFQEMLGPIGNREPGLGTYVLQFLSLSFRIDAAGGVEVTEVSDKYQYTDLAVAKSVEIMEDDTFIVGVAAKLYDFTERAWVECDVELECKKFADLLF</sequence>
<dbReference type="EMBL" id="JACNYL010000006">
    <property type="protein sequence ID" value="MBD1423757.1"/>
    <property type="molecule type" value="Genomic_DNA"/>
</dbReference>